<evidence type="ECO:0000313" key="3">
    <source>
        <dbReference type="Proteomes" id="UP001488838"/>
    </source>
</evidence>
<gene>
    <name evidence="2" type="ORF">U0070_020911</name>
</gene>
<comment type="caution">
    <text evidence="2">The sequence shown here is derived from an EMBL/GenBank/DDBJ whole genome shotgun (WGS) entry which is preliminary data.</text>
</comment>
<sequence length="177" mass="19665">MDTETETSGSPRALQRKGRLWVEGRVERNTEDPAAEAEGSAAKSINGRNKSLYGVRISVRGTHQLLEDATLPPPPPPEFCPAFSKVINLLNCDVMMSRKVSIQTDQDPKKPVHADETRPSAIANGFSVSPHAFHILALGLLEEKQQLQKAPEEEVMFDFYHKASNSEHRGKMFDTVK</sequence>
<feature type="compositionally biased region" description="Polar residues" evidence="1">
    <location>
        <begin position="1"/>
        <end position="10"/>
    </location>
</feature>
<proteinExistence type="predicted"/>
<protein>
    <submittedName>
        <fullName evidence="2">Uncharacterized protein</fullName>
    </submittedName>
</protein>
<accession>A0AAW0H826</accession>
<dbReference type="EMBL" id="JBBHLL010000869">
    <property type="protein sequence ID" value="KAK7797262.1"/>
    <property type="molecule type" value="Genomic_DNA"/>
</dbReference>
<reference evidence="2 3" key="1">
    <citation type="journal article" date="2023" name="bioRxiv">
        <title>Conserved and derived expression patterns and positive selection on dental genes reveal complex evolutionary context of ever-growing rodent molars.</title>
        <authorList>
            <person name="Calamari Z.T."/>
            <person name="Song A."/>
            <person name="Cohen E."/>
            <person name="Akter M."/>
            <person name="Roy R.D."/>
            <person name="Hallikas O."/>
            <person name="Christensen M.M."/>
            <person name="Li P."/>
            <person name="Marangoni P."/>
            <person name="Jernvall J."/>
            <person name="Klein O.D."/>
        </authorList>
    </citation>
    <scope>NUCLEOTIDE SEQUENCE [LARGE SCALE GENOMIC DNA]</scope>
    <source>
        <strain evidence="2">V071</strain>
    </source>
</reference>
<dbReference type="Proteomes" id="UP001488838">
    <property type="component" value="Unassembled WGS sequence"/>
</dbReference>
<organism evidence="2 3">
    <name type="scientific">Myodes glareolus</name>
    <name type="common">Bank vole</name>
    <name type="synonym">Clethrionomys glareolus</name>
    <dbReference type="NCBI Taxonomy" id="447135"/>
    <lineage>
        <taxon>Eukaryota</taxon>
        <taxon>Metazoa</taxon>
        <taxon>Chordata</taxon>
        <taxon>Craniata</taxon>
        <taxon>Vertebrata</taxon>
        <taxon>Euteleostomi</taxon>
        <taxon>Mammalia</taxon>
        <taxon>Eutheria</taxon>
        <taxon>Euarchontoglires</taxon>
        <taxon>Glires</taxon>
        <taxon>Rodentia</taxon>
        <taxon>Myomorpha</taxon>
        <taxon>Muroidea</taxon>
        <taxon>Cricetidae</taxon>
        <taxon>Arvicolinae</taxon>
        <taxon>Myodes</taxon>
    </lineage>
</organism>
<feature type="region of interest" description="Disordered" evidence="1">
    <location>
        <begin position="1"/>
        <end position="45"/>
    </location>
</feature>
<evidence type="ECO:0000313" key="2">
    <source>
        <dbReference type="EMBL" id="KAK7797262.1"/>
    </source>
</evidence>
<dbReference type="AlphaFoldDB" id="A0AAW0H826"/>
<keyword evidence="3" id="KW-1185">Reference proteome</keyword>
<name>A0AAW0H826_MYOGA</name>
<evidence type="ECO:0000256" key="1">
    <source>
        <dbReference type="SAM" id="MobiDB-lite"/>
    </source>
</evidence>
<feature type="compositionally biased region" description="Basic and acidic residues" evidence="1">
    <location>
        <begin position="20"/>
        <end position="31"/>
    </location>
</feature>